<dbReference type="InterPro" id="IPR023214">
    <property type="entry name" value="HAD_sf"/>
</dbReference>
<reference evidence="2" key="1">
    <citation type="submission" date="2020-05" db="EMBL/GenBank/DDBJ databases">
        <authorList>
            <person name="Chiriac C."/>
            <person name="Salcher M."/>
            <person name="Ghai R."/>
            <person name="Kavagutti S V."/>
        </authorList>
    </citation>
    <scope>NUCLEOTIDE SEQUENCE</scope>
</reference>
<evidence type="ECO:0000256" key="1">
    <source>
        <dbReference type="SAM" id="MobiDB-lite"/>
    </source>
</evidence>
<name>A0A6J6SGE8_9ZZZZ</name>
<evidence type="ECO:0000313" key="2">
    <source>
        <dbReference type="EMBL" id="CAB4733964.1"/>
    </source>
</evidence>
<dbReference type="InterPro" id="IPR036412">
    <property type="entry name" value="HAD-like_sf"/>
</dbReference>
<dbReference type="EMBL" id="CAFBMH010000019">
    <property type="protein sequence ID" value="CAB4899595.1"/>
    <property type="molecule type" value="Genomic_DNA"/>
</dbReference>
<dbReference type="Pfam" id="PF06941">
    <property type="entry name" value="NT5C"/>
    <property type="match status" value="1"/>
</dbReference>
<dbReference type="GO" id="GO:0008253">
    <property type="term" value="F:5'-nucleotidase activity"/>
    <property type="evidence" value="ECO:0007669"/>
    <property type="project" value="InterPro"/>
</dbReference>
<organism evidence="2">
    <name type="scientific">freshwater metagenome</name>
    <dbReference type="NCBI Taxonomy" id="449393"/>
    <lineage>
        <taxon>unclassified sequences</taxon>
        <taxon>metagenomes</taxon>
        <taxon>ecological metagenomes</taxon>
    </lineage>
</organism>
<gene>
    <name evidence="2" type="ORF">UFOPK2754_00680</name>
    <name evidence="3" type="ORF">UFOPK3543_00785</name>
</gene>
<accession>A0A6J6SGE8</accession>
<dbReference type="Gene3D" id="3.40.50.1000">
    <property type="entry name" value="HAD superfamily/HAD-like"/>
    <property type="match status" value="1"/>
</dbReference>
<proteinExistence type="predicted"/>
<sequence>MADTEQFIFGVDLDGVCGDYTSSFREVAADYLGVPIESLPLERSWDFHEWGFVEGDYERIHRIAVLERRILRDLPVIDGAAEALWRLSDAGIWIRIITHRLYVHWSHAAAITDTVEWLDFARIPYRDLCFLGAKPEVEADAYIDDGPHNVIALREYGNDVIVFDQPYNRHLAGPRAHNWAEAEELIYELVARKRDSVQQQFPGFDAGSDRLSRNITPPPD</sequence>
<feature type="region of interest" description="Disordered" evidence="1">
    <location>
        <begin position="200"/>
        <end position="220"/>
    </location>
</feature>
<dbReference type="SUPFAM" id="SSF56784">
    <property type="entry name" value="HAD-like"/>
    <property type="match status" value="1"/>
</dbReference>
<dbReference type="EMBL" id="CAEZYR010000017">
    <property type="protein sequence ID" value="CAB4733964.1"/>
    <property type="molecule type" value="Genomic_DNA"/>
</dbReference>
<dbReference type="AlphaFoldDB" id="A0A6J6SGE8"/>
<protein>
    <submittedName>
        <fullName evidence="2">Unannotated protein</fullName>
    </submittedName>
</protein>
<evidence type="ECO:0000313" key="3">
    <source>
        <dbReference type="EMBL" id="CAB4899595.1"/>
    </source>
</evidence>
<dbReference type="InterPro" id="IPR010708">
    <property type="entry name" value="5'(3')-deoxyribonucleotidase"/>
</dbReference>
<dbReference type="GO" id="GO:0009264">
    <property type="term" value="P:deoxyribonucleotide catabolic process"/>
    <property type="evidence" value="ECO:0007669"/>
    <property type="project" value="InterPro"/>
</dbReference>